<evidence type="ECO:0000313" key="3">
    <source>
        <dbReference type="EMBL" id="ETW10727.1"/>
    </source>
</evidence>
<dbReference type="STRING" id="1379903.ATO8_20644"/>
<proteinExistence type="predicted"/>
<dbReference type="InterPro" id="IPR018711">
    <property type="entry name" value="NAGPA"/>
</dbReference>
<reference evidence="3 4" key="1">
    <citation type="journal article" date="2014" name="Antonie Van Leeuwenhoek">
        <title>Roseivivax atlanticus sp. nov., isolated from surface seawater of the Atlantic Ocean.</title>
        <authorList>
            <person name="Li G."/>
            <person name="Lai Q."/>
            <person name="Liu X."/>
            <person name="Sun F."/>
            <person name="Shao Z."/>
        </authorList>
    </citation>
    <scope>NUCLEOTIDE SEQUENCE [LARGE SCALE GENOMIC DNA]</scope>
    <source>
        <strain evidence="3 4">22II-s10s</strain>
    </source>
</reference>
<organism evidence="3 4">
    <name type="scientific">Roseivivax marinus</name>
    <dbReference type="NCBI Taxonomy" id="1379903"/>
    <lineage>
        <taxon>Bacteria</taxon>
        <taxon>Pseudomonadati</taxon>
        <taxon>Pseudomonadota</taxon>
        <taxon>Alphaproteobacteria</taxon>
        <taxon>Rhodobacterales</taxon>
        <taxon>Roseobacteraceae</taxon>
        <taxon>Roseivivax</taxon>
    </lineage>
</organism>
<keyword evidence="4" id="KW-1185">Reference proteome</keyword>
<feature type="signal peptide" evidence="1">
    <location>
        <begin position="1"/>
        <end position="23"/>
    </location>
</feature>
<feature type="domain" description="Phosphodiester glycosidase" evidence="2">
    <location>
        <begin position="77"/>
        <end position="223"/>
    </location>
</feature>
<keyword evidence="1" id="KW-0732">Signal</keyword>
<feature type="chain" id="PRO_5004841908" evidence="1">
    <location>
        <begin position="24"/>
        <end position="253"/>
    </location>
</feature>
<dbReference type="Proteomes" id="UP000019063">
    <property type="component" value="Unassembled WGS sequence"/>
</dbReference>
<accession>W4HD57</accession>
<sequence length="253" mass="26708">MRLLSAAAALCLAAVLGPAPALALGCETLDFDGQGYTVCRVDMERDDLRLFLEAPDGRPWGQFGRLDAALEGEGRRLSFAMNAGMYHADRAPVGLYIQDGEEIAPLVAGAGPGNFGLVPNGVFCIAGDRARVIETEAYRADPPACRHATQSGPMLVIDGELHPRFLPDSTSRYVRNGVGTFAGGGEAIFAISHRPVTFHEFGRLFRDGLGVDQALFLDGSVSKLHAPALNRSDFGRTMGPIIGVAAPAEGAGE</sequence>
<evidence type="ECO:0000256" key="1">
    <source>
        <dbReference type="SAM" id="SignalP"/>
    </source>
</evidence>
<dbReference type="eggNOG" id="COG3698">
    <property type="taxonomic scope" value="Bacteria"/>
</dbReference>
<dbReference type="RefSeq" id="WP_043847376.1">
    <property type="nucleotide sequence ID" value="NZ_AQQW01000026.1"/>
</dbReference>
<dbReference type="EMBL" id="AQQW01000026">
    <property type="protein sequence ID" value="ETW10727.1"/>
    <property type="molecule type" value="Genomic_DNA"/>
</dbReference>
<gene>
    <name evidence="3" type="ORF">ATO8_20644</name>
</gene>
<dbReference type="PATRIC" id="fig|1317118.6.peg.4224"/>
<dbReference type="PROSITE" id="PS51257">
    <property type="entry name" value="PROKAR_LIPOPROTEIN"/>
    <property type="match status" value="1"/>
</dbReference>
<comment type="caution">
    <text evidence="3">The sequence shown here is derived from an EMBL/GenBank/DDBJ whole genome shotgun (WGS) entry which is preliminary data.</text>
</comment>
<dbReference type="Pfam" id="PF09992">
    <property type="entry name" value="NAGPA"/>
    <property type="match status" value="1"/>
</dbReference>
<dbReference type="AlphaFoldDB" id="W4HD57"/>
<evidence type="ECO:0000313" key="4">
    <source>
        <dbReference type="Proteomes" id="UP000019063"/>
    </source>
</evidence>
<evidence type="ECO:0000259" key="2">
    <source>
        <dbReference type="Pfam" id="PF09992"/>
    </source>
</evidence>
<name>W4HD57_9RHOB</name>
<protein>
    <submittedName>
        <fullName evidence="3">Periplasmic protein-like protein</fullName>
    </submittedName>
</protein>